<feature type="compositionally biased region" description="Basic residues" evidence="1">
    <location>
        <begin position="47"/>
        <end position="63"/>
    </location>
</feature>
<evidence type="ECO:0000313" key="3">
    <source>
        <dbReference type="Proteomes" id="UP001605036"/>
    </source>
</evidence>
<dbReference type="Proteomes" id="UP001605036">
    <property type="component" value="Unassembled WGS sequence"/>
</dbReference>
<dbReference type="EMBL" id="JBHFFA010000004">
    <property type="protein sequence ID" value="KAL2628520.1"/>
    <property type="molecule type" value="Genomic_DNA"/>
</dbReference>
<feature type="region of interest" description="Disordered" evidence="1">
    <location>
        <begin position="1"/>
        <end position="65"/>
    </location>
</feature>
<reference evidence="2 3" key="1">
    <citation type="submission" date="2024-09" db="EMBL/GenBank/DDBJ databases">
        <title>Chromosome-scale assembly of Riccia fluitans.</title>
        <authorList>
            <person name="Paukszto L."/>
            <person name="Sawicki J."/>
            <person name="Karawczyk K."/>
            <person name="Piernik-Szablinska J."/>
            <person name="Szczecinska M."/>
            <person name="Mazdziarz M."/>
        </authorList>
    </citation>
    <scope>NUCLEOTIDE SEQUENCE [LARGE SCALE GENOMIC DNA]</scope>
    <source>
        <strain evidence="2">Rf_01</strain>
        <tissue evidence="2">Aerial parts of the thallus</tissue>
    </source>
</reference>
<name>A0ABD1YCW4_9MARC</name>
<comment type="caution">
    <text evidence="2">The sequence shown here is derived from an EMBL/GenBank/DDBJ whole genome shotgun (WGS) entry which is preliminary data.</text>
</comment>
<proteinExistence type="predicted"/>
<keyword evidence="3" id="KW-1185">Reference proteome</keyword>
<sequence>MTHIIDSDVEIIGSYSPPNNKTRKHGGSQARSGRKPRRGNDRTNNRKKEKGKQKMKSTIRSRKSKVDEAEILIVLEVDEAFETSQ</sequence>
<feature type="compositionally biased region" description="Basic residues" evidence="1">
    <location>
        <begin position="21"/>
        <end position="37"/>
    </location>
</feature>
<evidence type="ECO:0000256" key="1">
    <source>
        <dbReference type="SAM" id="MobiDB-lite"/>
    </source>
</evidence>
<gene>
    <name evidence="2" type="ORF">R1flu_013206</name>
</gene>
<dbReference type="AlphaFoldDB" id="A0ABD1YCW4"/>
<evidence type="ECO:0000313" key="2">
    <source>
        <dbReference type="EMBL" id="KAL2628520.1"/>
    </source>
</evidence>
<protein>
    <submittedName>
        <fullName evidence="2">Uncharacterized protein</fullName>
    </submittedName>
</protein>
<organism evidence="2 3">
    <name type="scientific">Riccia fluitans</name>
    <dbReference type="NCBI Taxonomy" id="41844"/>
    <lineage>
        <taxon>Eukaryota</taxon>
        <taxon>Viridiplantae</taxon>
        <taxon>Streptophyta</taxon>
        <taxon>Embryophyta</taxon>
        <taxon>Marchantiophyta</taxon>
        <taxon>Marchantiopsida</taxon>
        <taxon>Marchantiidae</taxon>
        <taxon>Marchantiales</taxon>
        <taxon>Ricciaceae</taxon>
        <taxon>Riccia</taxon>
    </lineage>
</organism>
<accession>A0ABD1YCW4</accession>